<organism evidence="3 4">
    <name type="scientific">Acidisoma cellulosilyticum</name>
    <dbReference type="NCBI Taxonomy" id="2802395"/>
    <lineage>
        <taxon>Bacteria</taxon>
        <taxon>Pseudomonadati</taxon>
        <taxon>Pseudomonadota</taxon>
        <taxon>Alphaproteobacteria</taxon>
        <taxon>Acetobacterales</taxon>
        <taxon>Acidocellaceae</taxon>
        <taxon>Acidisoma</taxon>
    </lineage>
</organism>
<feature type="coiled-coil region" evidence="1">
    <location>
        <begin position="333"/>
        <end position="381"/>
    </location>
</feature>
<accession>A0A964E2G4</accession>
<evidence type="ECO:0000313" key="4">
    <source>
        <dbReference type="Proteomes" id="UP000721844"/>
    </source>
</evidence>
<dbReference type="Proteomes" id="UP000721844">
    <property type="component" value="Unassembled WGS sequence"/>
</dbReference>
<keyword evidence="4" id="KW-1185">Reference proteome</keyword>
<comment type="caution">
    <text evidence="3">The sequence shown here is derived from an EMBL/GenBank/DDBJ whole genome shotgun (WGS) entry which is preliminary data.</text>
</comment>
<reference evidence="3 4" key="1">
    <citation type="journal article" date="2021" name="Microorganisms">
        <title>Acidisoma silvae sp. nov. and Acidisomacellulosilytica sp. nov., Two Acidophilic Bacteria Isolated from Decaying Wood, Hydrolyzing Cellulose and Producing Poly-3-hydroxybutyrate.</title>
        <authorList>
            <person name="Mieszkin S."/>
            <person name="Pouder E."/>
            <person name="Uroz S."/>
            <person name="Simon-Colin C."/>
            <person name="Alain K."/>
        </authorList>
    </citation>
    <scope>NUCLEOTIDE SEQUENCE [LARGE SCALE GENOMIC DNA]</scope>
    <source>
        <strain evidence="3 4">HW T5.17</strain>
    </source>
</reference>
<dbReference type="Pfam" id="PF04230">
    <property type="entry name" value="PS_pyruv_trans"/>
    <property type="match status" value="1"/>
</dbReference>
<dbReference type="InterPro" id="IPR007345">
    <property type="entry name" value="Polysacch_pyruvyl_Trfase"/>
</dbReference>
<dbReference type="Pfam" id="PF13692">
    <property type="entry name" value="Glyco_trans_1_4"/>
    <property type="match status" value="1"/>
</dbReference>
<evidence type="ECO:0000313" key="3">
    <source>
        <dbReference type="EMBL" id="MCB8879391.1"/>
    </source>
</evidence>
<evidence type="ECO:0000256" key="1">
    <source>
        <dbReference type="SAM" id="Coils"/>
    </source>
</evidence>
<dbReference type="RefSeq" id="WP_227305981.1">
    <property type="nucleotide sequence ID" value="NZ_JAESVA010000001.1"/>
</dbReference>
<dbReference type="Gene3D" id="3.40.50.2000">
    <property type="entry name" value="Glycogen Phosphorylase B"/>
    <property type="match status" value="1"/>
</dbReference>
<dbReference type="AlphaFoldDB" id="A0A964E2G4"/>
<dbReference type="SUPFAM" id="SSF53756">
    <property type="entry name" value="UDP-Glycosyltransferase/glycogen phosphorylase"/>
    <property type="match status" value="1"/>
</dbReference>
<feature type="domain" description="Polysaccharide pyruvyl transferase" evidence="2">
    <location>
        <begin position="62"/>
        <end position="201"/>
    </location>
</feature>
<proteinExistence type="predicted"/>
<protein>
    <submittedName>
        <fullName evidence="3">Glycosyltransferase</fullName>
    </submittedName>
</protein>
<gene>
    <name evidence="3" type="ORF">ACELLULO517_04040</name>
</gene>
<sequence>MHSPAEISKIHYWLQGRPKQNFGDFLTEFFLNSLFLPTPGEARGIHLIGSVMDDMFVAADTEADHPVVFWGCGLRTPEGLSPERKAQANILAVRGPLSRSQLRLGALVPFGDPGFLVAALYDPRAASAFAGRSLCIPHFQDQRPDSELIALTGCDLVLRPNIDPRIEAIHQFIDAVAAADFVLTASLHGAVIAAAYRKPFAFWDSGAIDLPFKWEDLAASMGFDCAFQPDLDSARSWYSRVEDQIQLPEAWRLLINPPLLIRPEALLRITRHYIAGSDRHNCSMETFVTAFQGHHASSARFAKRMYQYIKDADEIYLDRNQLAARHEVQQGIHTALQSDRDNLQNAYDHLRADHETLGRLHAALKNNHAETEIRVAALANQHDSDVELTTRQQIQIAEISKCAESLKQDTIKARMQLSRLAASKSAQDDELAALKQDHHDKLNQLQALSRHSQDQDQQLAAKSHALAAVYASTSWRATHRLRRFASCYPASARTLRRAAKLAWWTATWQLGRRLKLRAAIIAEARSTSITMTAAIPTTVCHPHRPAPLPFHFNNPDAPKVLFLDSRYPRTDRDSGSLDTFNTIRLLQSFGYDILFIATAEYHEINAYGAELQKHDVTIITSGQFDSIQTFLKQHGPEITLGILSRVDCGGQFIDDMRRLAPQARVIFNTVDLHHVRQEREAALTNDRQLLNEARRMEERERYLISMADVTFVVSSSDQNRSRTLAPGADVALMPILRIIPGRHVGFSERRGIGFVGGFQHKPNLDAVSYFLEQIWPKVRALLPDAQFHVIGADMPQSMRDLEIPGVEMVGFVPELDPWLDRLRLTVAPLRYGAGAKGKVVSSFSFGVPCVMSTIAAEGMGIDGEAVALLADDPDQFARMVARLYQDPAKWLVLSDACLSLVQSQNSLDRGRAVLRAVLEKLNLPVGKTLLEA</sequence>
<keyword evidence="1" id="KW-0175">Coiled coil</keyword>
<evidence type="ECO:0000259" key="2">
    <source>
        <dbReference type="Pfam" id="PF04230"/>
    </source>
</evidence>
<name>A0A964E2G4_9PROT</name>
<dbReference type="EMBL" id="JAESVA010000001">
    <property type="protein sequence ID" value="MCB8879391.1"/>
    <property type="molecule type" value="Genomic_DNA"/>
</dbReference>